<accession>A0A2H3D1A4</accession>
<keyword evidence="2" id="KW-1133">Transmembrane helix</keyword>
<gene>
    <name evidence="3" type="ORF">ARMGADRAFT_457594</name>
</gene>
<feature type="compositionally biased region" description="Low complexity" evidence="1">
    <location>
        <begin position="159"/>
        <end position="173"/>
    </location>
</feature>
<feature type="transmembrane region" description="Helical" evidence="2">
    <location>
        <begin position="49"/>
        <end position="74"/>
    </location>
</feature>
<sequence length="173" mass="18460">MAGLESTSTTFQSTFPSTSAMASSPATSNSIPSVSGTVSNVPPKPTSHMGMIVGGVLSLLALGCMASASIYVLLWRWRSKADSPPLLCPQDKPAPTLAPFLLKDGSKRETGAQEHASAVSRDHLEAEIARVREEIRALRLDNQIRRVEAGYESLPPPSYRSALSSSRSISFDT</sequence>
<evidence type="ECO:0000313" key="4">
    <source>
        <dbReference type="Proteomes" id="UP000217790"/>
    </source>
</evidence>
<proteinExistence type="predicted"/>
<evidence type="ECO:0000256" key="1">
    <source>
        <dbReference type="SAM" id="MobiDB-lite"/>
    </source>
</evidence>
<dbReference type="AlphaFoldDB" id="A0A2H3D1A4"/>
<feature type="compositionally biased region" description="Low complexity" evidence="1">
    <location>
        <begin position="1"/>
        <end position="30"/>
    </location>
</feature>
<name>A0A2H3D1A4_ARMGA</name>
<dbReference type="InParanoid" id="A0A2H3D1A4"/>
<dbReference type="Proteomes" id="UP000217790">
    <property type="component" value="Unassembled WGS sequence"/>
</dbReference>
<evidence type="ECO:0000256" key="2">
    <source>
        <dbReference type="SAM" id="Phobius"/>
    </source>
</evidence>
<dbReference type="EMBL" id="KZ293678">
    <property type="protein sequence ID" value="PBK87514.1"/>
    <property type="molecule type" value="Genomic_DNA"/>
</dbReference>
<keyword evidence="2" id="KW-0472">Membrane</keyword>
<evidence type="ECO:0000313" key="3">
    <source>
        <dbReference type="EMBL" id="PBK87514.1"/>
    </source>
</evidence>
<feature type="region of interest" description="Disordered" evidence="1">
    <location>
        <begin position="1"/>
        <end position="42"/>
    </location>
</feature>
<keyword evidence="4" id="KW-1185">Reference proteome</keyword>
<protein>
    <submittedName>
        <fullName evidence="3">Uncharacterized protein</fullName>
    </submittedName>
</protein>
<feature type="compositionally biased region" description="Polar residues" evidence="1">
    <location>
        <begin position="31"/>
        <end position="40"/>
    </location>
</feature>
<organism evidence="3 4">
    <name type="scientific">Armillaria gallica</name>
    <name type="common">Bulbous honey fungus</name>
    <name type="synonym">Armillaria bulbosa</name>
    <dbReference type="NCBI Taxonomy" id="47427"/>
    <lineage>
        <taxon>Eukaryota</taxon>
        <taxon>Fungi</taxon>
        <taxon>Dikarya</taxon>
        <taxon>Basidiomycota</taxon>
        <taxon>Agaricomycotina</taxon>
        <taxon>Agaricomycetes</taxon>
        <taxon>Agaricomycetidae</taxon>
        <taxon>Agaricales</taxon>
        <taxon>Marasmiineae</taxon>
        <taxon>Physalacriaceae</taxon>
        <taxon>Armillaria</taxon>
    </lineage>
</organism>
<dbReference type="OrthoDB" id="3036412at2759"/>
<reference evidence="4" key="1">
    <citation type="journal article" date="2017" name="Nat. Ecol. Evol.">
        <title>Genome expansion and lineage-specific genetic innovations in the forest pathogenic fungi Armillaria.</title>
        <authorList>
            <person name="Sipos G."/>
            <person name="Prasanna A.N."/>
            <person name="Walter M.C."/>
            <person name="O'Connor E."/>
            <person name="Balint B."/>
            <person name="Krizsan K."/>
            <person name="Kiss B."/>
            <person name="Hess J."/>
            <person name="Varga T."/>
            <person name="Slot J."/>
            <person name="Riley R."/>
            <person name="Boka B."/>
            <person name="Rigling D."/>
            <person name="Barry K."/>
            <person name="Lee J."/>
            <person name="Mihaltcheva S."/>
            <person name="LaButti K."/>
            <person name="Lipzen A."/>
            <person name="Waldron R."/>
            <person name="Moloney N.M."/>
            <person name="Sperisen C."/>
            <person name="Kredics L."/>
            <person name="Vagvoelgyi C."/>
            <person name="Patrignani A."/>
            <person name="Fitzpatrick D."/>
            <person name="Nagy I."/>
            <person name="Doyle S."/>
            <person name="Anderson J.B."/>
            <person name="Grigoriev I.V."/>
            <person name="Gueldener U."/>
            <person name="Muensterkoetter M."/>
            <person name="Nagy L.G."/>
        </authorList>
    </citation>
    <scope>NUCLEOTIDE SEQUENCE [LARGE SCALE GENOMIC DNA]</scope>
    <source>
        <strain evidence="4">Ar21-2</strain>
    </source>
</reference>
<feature type="region of interest" description="Disordered" evidence="1">
    <location>
        <begin position="152"/>
        <end position="173"/>
    </location>
</feature>
<keyword evidence="2" id="KW-0812">Transmembrane</keyword>